<sequence>MAEKHQPPASHPSPLFLSPFSPLHHCYTENHHHCRRTTVAAPIRSSSPISAPIKFQSPPLLRDFPAPVRYGAEVLRRYSLPLPPSNPSLSHHCFNATHTLIADFPQFEQKGRNIRHICTYLLSI</sequence>
<protein>
    <submittedName>
        <fullName evidence="1">Uncharacterized protein</fullName>
    </submittedName>
</protein>
<dbReference type="EMBL" id="JACEIK010004233">
    <property type="protein sequence ID" value="MCD9644715.1"/>
    <property type="molecule type" value="Genomic_DNA"/>
</dbReference>
<accession>A0ABS8VFK3</accession>
<organism evidence="1 2">
    <name type="scientific">Datura stramonium</name>
    <name type="common">Jimsonweed</name>
    <name type="synonym">Common thornapple</name>
    <dbReference type="NCBI Taxonomy" id="4076"/>
    <lineage>
        <taxon>Eukaryota</taxon>
        <taxon>Viridiplantae</taxon>
        <taxon>Streptophyta</taxon>
        <taxon>Embryophyta</taxon>
        <taxon>Tracheophyta</taxon>
        <taxon>Spermatophyta</taxon>
        <taxon>Magnoliopsida</taxon>
        <taxon>eudicotyledons</taxon>
        <taxon>Gunneridae</taxon>
        <taxon>Pentapetalae</taxon>
        <taxon>asterids</taxon>
        <taxon>lamiids</taxon>
        <taxon>Solanales</taxon>
        <taxon>Solanaceae</taxon>
        <taxon>Solanoideae</taxon>
        <taxon>Datureae</taxon>
        <taxon>Datura</taxon>
    </lineage>
</organism>
<proteinExistence type="predicted"/>
<dbReference type="Proteomes" id="UP000823775">
    <property type="component" value="Unassembled WGS sequence"/>
</dbReference>
<gene>
    <name evidence="1" type="ORF">HAX54_033136</name>
</gene>
<keyword evidence="2" id="KW-1185">Reference proteome</keyword>
<reference evidence="1 2" key="1">
    <citation type="journal article" date="2021" name="BMC Genomics">
        <title>Datura genome reveals duplications of psychoactive alkaloid biosynthetic genes and high mutation rate following tissue culture.</title>
        <authorList>
            <person name="Rajewski A."/>
            <person name="Carter-House D."/>
            <person name="Stajich J."/>
            <person name="Litt A."/>
        </authorList>
    </citation>
    <scope>NUCLEOTIDE SEQUENCE [LARGE SCALE GENOMIC DNA]</scope>
    <source>
        <strain evidence="1">AR-01</strain>
    </source>
</reference>
<evidence type="ECO:0000313" key="1">
    <source>
        <dbReference type="EMBL" id="MCD9644715.1"/>
    </source>
</evidence>
<name>A0ABS8VFK3_DATST</name>
<comment type="caution">
    <text evidence="1">The sequence shown here is derived from an EMBL/GenBank/DDBJ whole genome shotgun (WGS) entry which is preliminary data.</text>
</comment>
<evidence type="ECO:0000313" key="2">
    <source>
        <dbReference type="Proteomes" id="UP000823775"/>
    </source>
</evidence>